<proteinExistence type="predicted"/>
<evidence type="ECO:0000313" key="2">
    <source>
        <dbReference type="Proteomes" id="UP001064027"/>
    </source>
</evidence>
<accession>A0ACD4CCB1</accession>
<protein>
    <submittedName>
        <fullName evidence="1">Dual specificity protein phosphatase family protein</fullName>
    </submittedName>
</protein>
<name>A0ACD4CCB1_9BACI</name>
<gene>
    <name evidence="1" type="ORF">N5C46_09455</name>
</gene>
<reference evidence="1" key="1">
    <citation type="submission" date="2022-09" db="EMBL/GenBank/DDBJ databases">
        <title>Complete genome sequence of Rossellomorea vietnamensis strain RL-WG62, a newly isolated PGPR with the potential for plant salinity stress alleviation.</title>
        <authorList>
            <person name="Ren L."/>
            <person name="Wang G."/>
            <person name="Hu H."/>
        </authorList>
    </citation>
    <scope>NUCLEOTIDE SEQUENCE</scope>
    <source>
        <strain evidence="1">RL-WG62</strain>
    </source>
</reference>
<evidence type="ECO:0000313" key="1">
    <source>
        <dbReference type="EMBL" id="UXH46248.1"/>
    </source>
</evidence>
<organism evidence="1 2">
    <name type="scientific">Rossellomorea vietnamensis</name>
    <dbReference type="NCBI Taxonomy" id="218284"/>
    <lineage>
        <taxon>Bacteria</taxon>
        <taxon>Bacillati</taxon>
        <taxon>Bacillota</taxon>
        <taxon>Bacilli</taxon>
        <taxon>Bacillales</taxon>
        <taxon>Bacillaceae</taxon>
        <taxon>Rossellomorea</taxon>
    </lineage>
</organism>
<dbReference type="EMBL" id="CP104558">
    <property type="protein sequence ID" value="UXH46248.1"/>
    <property type="molecule type" value="Genomic_DNA"/>
</dbReference>
<keyword evidence="2" id="KW-1185">Reference proteome</keyword>
<dbReference type="Proteomes" id="UP001064027">
    <property type="component" value="Chromosome"/>
</dbReference>
<sequence>MKNYHELVQDRIYIGGADDAEEAVKHETIDLVFDLRAESPKSDATYSRIHSPIVDNEGDQDDSIKASIEQVVTAYKDGKNIYFHCQGGSNRTGTVAVGTLLELGFAETLEEAEAMAQESRPKINVKPEMMESLRKLYPNK</sequence>